<feature type="region of interest" description="Disordered" evidence="8">
    <location>
        <begin position="1986"/>
        <end position="2016"/>
    </location>
</feature>
<dbReference type="PANTHER" id="PTHR45527">
    <property type="entry name" value="NONRIBOSOMAL PEPTIDE SYNTHETASE"/>
    <property type="match status" value="1"/>
</dbReference>
<evidence type="ECO:0000313" key="9">
    <source>
        <dbReference type="EMBL" id="EYB85901.1"/>
    </source>
</evidence>
<dbReference type="STRING" id="53326.A0A016S5Z3"/>
<dbReference type="OrthoDB" id="416786at2759"/>
<dbReference type="InterPro" id="IPR023213">
    <property type="entry name" value="CAT-like_dom_sf"/>
</dbReference>
<dbReference type="PROSITE" id="PS00012">
    <property type="entry name" value="PHOSPHOPANTETHEINE"/>
    <property type="match status" value="1"/>
</dbReference>
<dbReference type="InterPro" id="IPR009081">
    <property type="entry name" value="PP-bd_ACP"/>
</dbReference>
<evidence type="ECO:0000256" key="6">
    <source>
        <dbReference type="ARBA" id="ARBA00022598"/>
    </source>
</evidence>
<dbReference type="Gene3D" id="1.10.1200.10">
    <property type="entry name" value="ACP-like"/>
    <property type="match status" value="2"/>
</dbReference>
<keyword evidence="6" id="KW-0436">Ligase</keyword>
<accession>A0A016S5Z3</accession>
<dbReference type="PROSITE" id="PS50075">
    <property type="entry name" value="CARRIER"/>
    <property type="match status" value="3"/>
</dbReference>
<gene>
    <name evidence="9" type="primary">Acey_s0288.g1464</name>
    <name evidence="9" type="synonym">Acey-Y66D12A.14</name>
    <name evidence="9" type="ORF">Y032_0288g1464</name>
</gene>
<dbReference type="InterPro" id="IPR036736">
    <property type="entry name" value="ACP-like_sf"/>
</dbReference>
<dbReference type="Gene3D" id="3.40.50.1820">
    <property type="entry name" value="alpha/beta hydrolase"/>
    <property type="match status" value="2"/>
</dbReference>
<dbReference type="SUPFAM" id="SSF47336">
    <property type="entry name" value="ACP-like"/>
    <property type="match status" value="3"/>
</dbReference>
<feature type="compositionally biased region" description="Polar residues" evidence="8">
    <location>
        <begin position="1989"/>
        <end position="2001"/>
    </location>
</feature>
<dbReference type="Pfam" id="PF00975">
    <property type="entry name" value="Thioesterase"/>
    <property type="match status" value="1"/>
</dbReference>
<proteinExistence type="predicted"/>
<evidence type="ECO:0000256" key="4">
    <source>
        <dbReference type="ARBA" id="ARBA00022450"/>
    </source>
</evidence>
<dbReference type="GO" id="GO:0043041">
    <property type="term" value="P:amino acid activation for nonribosomal peptide biosynthetic process"/>
    <property type="evidence" value="ECO:0007669"/>
    <property type="project" value="TreeGrafter"/>
</dbReference>
<dbReference type="GO" id="GO:0016874">
    <property type="term" value="F:ligase activity"/>
    <property type="evidence" value="ECO:0007669"/>
    <property type="project" value="UniProtKB-KW"/>
</dbReference>
<dbReference type="Gene3D" id="3.30.559.30">
    <property type="entry name" value="Nonribosomal peptide synthetase, condensation domain"/>
    <property type="match status" value="3"/>
</dbReference>
<dbReference type="CDD" id="cd05930">
    <property type="entry name" value="A_NRPS"/>
    <property type="match status" value="1"/>
</dbReference>
<dbReference type="Pfam" id="PF13193">
    <property type="entry name" value="AMP-binding_C"/>
    <property type="match status" value="1"/>
</dbReference>
<dbReference type="EC" id="3.1.2.14" evidence="1"/>
<name>A0A016S5Z3_9BILA</name>
<keyword evidence="5" id="KW-0597">Phosphoprotein</keyword>
<dbReference type="EC" id="2.3.1.85" evidence="2"/>
<evidence type="ECO:0000313" key="10">
    <source>
        <dbReference type="Proteomes" id="UP000024635"/>
    </source>
</evidence>
<dbReference type="InterPro" id="IPR025110">
    <property type="entry name" value="AMP-bd_C"/>
</dbReference>
<dbReference type="InterPro" id="IPR042099">
    <property type="entry name" value="ANL_N_sf"/>
</dbReference>
<reference evidence="10" key="1">
    <citation type="journal article" date="2015" name="Nat. Genet.">
        <title>The genome and transcriptome of the zoonotic hookworm Ancylostoma ceylanicum identify infection-specific gene families.</title>
        <authorList>
            <person name="Schwarz E.M."/>
            <person name="Hu Y."/>
            <person name="Antoshechkin I."/>
            <person name="Miller M.M."/>
            <person name="Sternberg P.W."/>
            <person name="Aroian R.V."/>
        </authorList>
    </citation>
    <scope>NUCLEOTIDE SEQUENCE</scope>
    <source>
        <strain evidence="10">HY135</strain>
    </source>
</reference>
<protein>
    <recommendedName>
        <fullName evidence="3">Fatty acid synthase</fullName>
        <ecNumber evidence="2">2.3.1.85</ecNumber>
        <ecNumber evidence="1">3.1.2.14</ecNumber>
    </recommendedName>
</protein>
<keyword evidence="4" id="KW-0596">Phosphopantetheine</keyword>
<evidence type="ECO:0000256" key="3">
    <source>
        <dbReference type="ARBA" id="ARBA00018769"/>
    </source>
</evidence>
<dbReference type="Gene3D" id="3.30.300.30">
    <property type="match status" value="2"/>
</dbReference>
<sequence length="2892" mass="327766">MLVVQDLAKQGFHLDLKSFFTLRTAEKIALTLERHDVASNKADTVGEPLRIINYDIPISPQQRRLWFLARMYPGRDSYIIRIVVDFKGDLKVKKLIHAFHRVLMANGAMRSVMVSDANEPVLNVLSGTECFHKLDQKEAVDPEICGNSLVDAGLRKKQSGYELDLRIHHIISDGRSMAIIGEELAKAYNGETLPAKVLVSEKMEEHESMKFWRAYLTDYEPCTVVTKGDPDAVDGEAGYIDVDLSFIDLLRVQEFCSAHKCTLYHVLVMAYVHTIRMTYDVDDVVIGTTVANRTPENMNSVGLYVNTIPLRFSEEFTGVKEQLSYTVDQILFAMEHQITPLAKIIEEVVTDRDVTRTPLFQHVFTYESTSLPELPKMEGVVTQCCDPGTRFAQFDQSWIFHPGNSLRLSIQYDKSRYLLRHIERLVRLFKRTIYNIFTKETLCSQLVQPREVSYNDTPRNKCLGEVFVKQALLTSTLICLESKEEKLCYNQVLVSARSFACKMQSAILEYYGETPRPDDIILIVLNESTKNHIVIEAVHILGCCYLCVSPDTPLDRINFIAMDCSPKLVISVMDLHSTTPVIAPTFEPPANRQLPYLMRSSSNSLAYLIYTSGTTGTPKGVCVGHQSVLNMLEHATRKYHFRAGAKVLQFTKSSFDASISNTFGALLNGGILSIRDPEAEVVEDLFSRLPITVLHMTPIVADIFDEYDLKRLKDVEKWSLGGETMSEQTLRFLLERGIRLIQLYGPTEATCYQTLLGMKTGHESTCLGPVISNLPYGLCSFKNHEIQRHKVGQFYCGGENLARGYVGRDHGGFVDIPFRTLKDKILKRNARIYLVGDKLRWDKAGYLHYLGRKDDQIKVKGHRVQLSEIDTAATRQTGVDNAVSVIQKDKTGVSHIVLYYTGEETQRSELETSLTQVLPKYMVPSLIVHLKEMPVTSNGKIDRKALSSRSDINKCADTPAEPLNHTEEVVLSCFRRILKQDNLDVNSDFFQSGGHSLLAVRLVDELSKSLNVAIPLLQVFKSPRVRQLAEYAAASRAIGEELHSEPHGPVDRPTPPQMTLLRSFRNPQIRSLYDISLTVTLKKDIPSRTLIRVFNTLTMVHPSLRIRFAKKGRSIVMEVMSGTECYQNLSAVIENGPDPFQKPPFAVTFDKRKVTMIVNHVATDGHSMQLIVNSMLQLLDNKQLPTDDGLLLHSWLLHQFDKHRTEDIKFWRERLRDFMYNQLTTTRPRLVTTNPEAAYFDFKVPNLRSTITSWVSTYSCTPFISLLTLFSRVFQALSYDPLLPIPIGFPVNLRTQSLKNSVGYGISTVMVAQDVKGSLEEVIRSTMEQVAEAMSHAFLPYDEMVELSPSKKLFNIMLMLDDYSIYEDEVSKVEPEAATLTKFELSIFAKSQDDSIRIEYNKTLYDEEFLTCLAKSINDILLSWNCHIPSTLSKPIKIDRCIYDVLDIHKLLDPLDIKNVNTTVTADNEIFLHCNSDKWKAEQIKEFLKQLPPPLRPRKVVVDQEAPFEFQLSTQQLQMYFLSLQDPQAYVLPFLKKFPKSFKPSLIHQALLYAIQRHESLRTAFFEVQGEPRQRVLSMTEAYVGSTVERSDDLKGSLERVWAPPLLLDRPPVEAVLFETADCFVGLIRLHHIISDAWSTGILERELAENIAKLQRKEVPVIIRQKYTYVNYCQRSEPHMDMDEAYVKRLLRSEEIPLQPHRGKVEVVKFEFPEEIAQQWTAQYGASLFVVLLSLLAESIMEQFALFSVNIGCPHANRSPKTKSLIGYFLNNIVLPMRRPRNGENPIRTLQEHVNSVLRKNIPFTDLTAYVHKQTKSLKPLFHVYFNCRYDLEYNKEDNDDLLALLPIKTEFPLEVDVDKRSADLQVTFRILECIPVSAGKELVNRLREKILGTTSSHIENAPLRRRTEETNEVLETVLRVAQNTLGIGAIDQNDNFFTAGGNSLQAIAFAETLEEELKVEVDMADIYALRSFSELASRILSVYKPSSGEHTGSSEPTSRAETPKHEQLPNKQPMTAQKTLRAVDLPSQSLLSLLKEVSIKYGSKVAFLEPGGTSLTYLELAVTLLSLAHSIRNSFAQITGVTLSPDTIIPVLGRRSPSTIVECLSVIAAGAAYLPIDIDAPIARIKALVEESQAHCYVGKRIPDVDLSSIDTERLPKRQVSNFRICNAHGDLAYVIHTSGTTGTPKGACMKQSAVVNMMMSATQDFRMLPDDVTYQFTNFVYDNSVLEIFMTLSNGAKLLVDTAPFSPRRFVRLINRYSITHCLLFPGVVSTFRDENFRKLSDLRYWIVGAEKLPQKMLDSAIEYGISVIQNYGPTETTAYALTKHMRQADNSANLGKPIYNTEVRADNTGELMIRGAGIMRGYLNRDMRAVFRIHAQKHWYPSGDHVQLLPNSDIIFVGRKDNQVKIRGHRVELGEVESAISRLPGIKQCKVLWQEKEQLLLAFCTTQNENRVMESAVLDHCLLHLPKHMIPNHVIVLDEFPLTKNTKVDVEKLRKNWKHLKEKCTTVEIAETVLGHAVNPNLSLFENGGTTRQALVIANTCLTNFGRAVKVPELMRTPLVNLSSESHLQTHNRVKVDASEKERDVASRLTKIWSKLLKHDCFAPDDNFFFVGGNSLLLLKLRYEINREFRAELGVQDLLNALVFTEMACMLSRKVRSSKIVTAISDSPDPAYVLIFVHPLYGGSVPYAGLIQSLREQQPQFRILTVQHPNTFGYESSDMRFFDSIQSLARSYAEEVNQHIGECKRVVLVGASFGGTMAVEMSNYMRISCDVIVIDSGTAYDNLWQYSLKEHIASLNEALSSYEIDAETRFWMQVNSWDLLQMLKGYKVTTPRNMRRLHVFSTDGSDLGWRRLTRATSTTTIGGTHSDMLSSKYSRRLAEEIVRLLKEEI</sequence>
<dbReference type="SMART" id="SM00823">
    <property type="entry name" value="PKS_PP"/>
    <property type="match status" value="2"/>
</dbReference>
<dbReference type="SUPFAM" id="SSF52777">
    <property type="entry name" value="CoA-dependent acyltransferases"/>
    <property type="match status" value="6"/>
</dbReference>
<evidence type="ECO:0000256" key="5">
    <source>
        <dbReference type="ARBA" id="ARBA00022553"/>
    </source>
</evidence>
<dbReference type="Gene3D" id="3.40.50.12780">
    <property type="entry name" value="N-terminal domain of ligase-like"/>
    <property type="match status" value="2"/>
</dbReference>
<comment type="catalytic activity">
    <reaction evidence="7">
        <text>acetyl-CoA + n malonyl-CoA + 2n NADPH + 2n H(+) = a long-chain fatty acid + (n+1) CoA + n CO2 + 2n NADP(+).</text>
        <dbReference type="EC" id="2.3.1.85"/>
    </reaction>
</comment>
<dbReference type="Proteomes" id="UP000024635">
    <property type="component" value="Unassembled WGS sequence"/>
</dbReference>
<dbReference type="PROSITE" id="PS00455">
    <property type="entry name" value="AMP_BINDING"/>
    <property type="match status" value="2"/>
</dbReference>
<dbReference type="Pfam" id="PF00550">
    <property type="entry name" value="PP-binding"/>
    <property type="match status" value="3"/>
</dbReference>
<dbReference type="InterPro" id="IPR045851">
    <property type="entry name" value="AMP-bd_C_sf"/>
</dbReference>
<dbReference type="GO" id="GO:0031177">
    <property type="term" value="F:phosphopantetheine binding"/>
    <property type="evidence" value="ECO:0007669"/>
    <property type="project" value="InterPro"/>
</dbReference>
<keyword evidence="10" id="KW-1185">Reference proteome</keyword>
<dbReference type="InterPro" id="IPR001031">
    <property type="entry name" value="Thioesterase"/>
</dbReference>
<dbReference type="Gene3D" id="3.30.559.10">
    <property type="entry name" value="Chloramphenicol acetyltransferase-like domain"/>
    <property type="match status" value="3"/>
</dbReference>
<dbReference type="EMBL" id="JARK01001624">
    <property type="protein sequence ID" value="EYB85901.1"/>
    <property type="molecule type" value="Genomic_DNA"/>
</dbReference>
<dbReference type="InterPro" id="IPR001242">
    <property type="entry name" value="Condensation_dom"/>
</dbReference>
<dbReference type="GO" id="GO:0005737">
    <property type="term" value="C:cytoplasm"/>
    <property type="evidence" value="ECO:0007669"/>
    <property type="project" value="TreeGrafter"/>
</dbReference>
<dbReference type="Pfam" id="PF00668">
    <property type="entry name" value="Condensation"/>
    <property type="match status" value="3"/>
</dbReference>
<dbReference type="GO" id="GO:0004312">
    <property type="term" value="F:fatty acid synthase activity"/>
    <property type="evidence" value="ECO:0007669"/>
    <property type="project" value="UniProtKB-EC"/>
</dbReference>
<dbReference type="SUPFAM" id="SSF56801">
    <property type="entry name" value="Acetyl-CoA synthetase-like"/>
    <property type="match status" value="2"/>
</dbReference>
<evidence type="ECO:0000256" key="8">
    <source>
        <dbReference type="SAM" id="MobiDB-lite"/>
    </source>
</evidence>
<dbReference type="PANTHER" id="PTHR45527:SF1">
    <property type="entry name" value="FATTY ACID SYNTHASE"/>
    <property type="match status" value="1"/>
</dbReference>
<dbReference type="SUPFAM" id="SSF53474">
    <property type="entry name" value="alpha/beta-Hydrolases"/>
    <property type="match status" value="1"/>
</dbReference>
<dbReference type="InterPro" id="IPR029058">
    <property type="entry name" value="AB_hydrolase_fold"/>
</dbReference>
<evidence type="ECO:0000256" key="7">
    <source>
        <dbReference type="ARBA" id="ARBA00044883"/>
    </source>
</evidence>
<dbReference type="InterPro" id="IPR006162">
    <property type="entry name" value="Ppantetheine_attach_site"/>
</dbReference>
<dbReference type="Pfam" id="PF00501">
    <property type="entry name" value="AMP-binding"/>
    <property type="match status" value="2"/>
</dbReference>
<dbReference type="GO" id="GO:0016297">
    <property type="term" value="F:fatty acyl-[ACP] hydrolase activity"/>
    <property type="evidence" value="ECO:0007669"/>
    <property type="project" value="UniProtKB-EC"/>
</dbReference>
<evidence type="ECO:0000256" key="1">
    <source>
        <dbReference type="ARBA" id="ARBA00012480"/>
    </source>
</evidence>
<comment type="caution">
    <text evidence="9">The sequence shown here is derived from an EMBL/GenBank/DDBJ whole genome shotgun (WGS) entry which is preliminary data.</text>
</comment>
<dbReference type="InterPro" id="IPR020806">
    <property type="entry name" value="PKS_PP-bd"/>
</dbReference>
<dbReference type="InterPro" id="IPR000873">
    <property type="entry name" value="AMP-dep_synth/lig_dom"/>
</dbReference>
<dbReference type="GO" id="GO:0044550">
    <property type="term" value="P:secondary metabolite biosynthetic process"/>
    <property type="evidence" value="ECO:0007669"/>
    <property type="project" value="TreeGrafter"/>
</dbReference>
<evidence type="ECO:0000256" key="2">
    <source>
        <dbReference type="ARBA" id="ARBA00012873"/>
    </source>
</evidence>
<organism evidence="9 10">
    <name type="scientific">Ancylostoma ceylanicum</name>
    <dbReference type="NCBI Taxonomy" id="53326"/>
    <lineage>
        <taxon>Eukaryota</taxon>
        <taxon>Metazoa</taxon>
        <taxon>Ecdysozoa</taxon>
        <taxon>Nematoda</taxon>
        <taxon>Chromadorea</taxon>
        <taxon>Rhabditida</taxon>
        <taxon>Rhabditina</taxon>
        <taxon>Rhabditomorpha</taxon>
        <taxon>Strongyloidea</taxon>
        <taxon>Ancylostomatidae</taxon>
        <taxon>Ancylostomatinae</taxon>
        <taxon>Ancylostoma</taxon>
    </lineage>
</organism>
<dbReference type="InterPro" id="IPR020845">
    <property type="entry name" value="AMP-binding_CS"/>
</dbReference>